<organism evidence="1 2">
    <name type="scientific">Sphaerodactylus townsendi</name>
    <dbReference type="NCBI Taxonomy" id="933632"/>
    <lineage>
        <taxon>Eukaryota</taxon>
        <taxon>Metazoa</taxon>
        <taxon>Chordata</taxon>
        <taxon>Craniata</taxon>
        <taxon>Vertebrata</taxon>
        <taxon>Euteleostomi</taxon>
        <taxon>Lepidosauria</taxon>
        <taxon>Squamata</taxon>
        <taxon>Bifurcata</taxon>
        <taxon>Gekkota</taxon>
        <taxon>Sphaerodactylidae</taxon>
        <taxon>Sphaerodactylus</taxon>
    </lineage>
</organism>
<protein>
    <submittedName>
        <fullName evidence="1">Uncharacterized protein</fullName>
    </submittedName>
</protein>
<gene>
    <name evidence="1" type="ORF">K3G42_033620</name>
</gene>
<comment type="caution">
    <text evidence="1">The sequence shown here is derived from an EMBL/GenBank/DDBJ whole genome shotgun (WGS) entry which is preliminary data.</text>
</comment>
<name>A0ACB8GF32_9SAUR</name>
<proteinExistence type="predicted"/>
<sequence>MAALPPRPTPPQWLDWVAEGFGRRQTVRAGEPSSGAPLDAPAGSDPPAVLSLHAASPGSEGEAVTGDGRTGSARGRGSDAPQHFGAAAEGLAGRPLPRREPRRTFAGSAPPEQRPAMRPSRAHPHDRGEARSQYI</sequence>
<dbReference type="EMBL" id="CM037614">
    <property type="protein sequence ID" value="KAH8018057.1"/>
    <property type="molecule type" value="Genomic_DNA"/>
</dbReference>
<dbReference type="Proteomes" id="UP000827872">
    <property type="component" value="Linkage Group LG01"/>
</dbReference>
<keyword evidence="2" id="KW-1185">Reference proteome</keyword>
<accession>A0ACB8GF32</accession>
<evidence type="ECO:0000313" key="2">
    <source>
        <dbReference type="Proteomes" id="UP000827872"/>
    </source>
</evidence>
<evidence type="ECO:0000313" key="1">
    <source>
        <dbReference type="EMBL" id="KAH8018057.1"/>
    </source>
</evidence>
<reference evidence="1" key="1">
    <citation type="submission" date="2021-08" db="EMBL/GenBank/DDBJ databases">
        <title>The first chromosome-level gecko genome reveals the dynamic sex chromosomes of Neotropical dwarf geckos (Sphaerodactylidae: Sphaerodactylus).</title>
        <authorList>
            <person name="Pinto B.J."/>
            <person name="Keating S.E."/>
            <person name="Gamble T."/>
        </authorList>
    </citation>
    <scope>NUCLEOTIDE SEQUENCE</scope>
    <source>
        <strain evidence="1">TG3544</strain>
    </source>
</reference>